<dbReference type="InterPro" id="IPR036084">
    <property type="entry name" value="Ser_inhib-like_sf"/>
</dbReference>
<evidence type="ECO:0000313" key="4">
    <source>
        <dbReference type="Proteomes" id="UP000075881"/>
    </source>
</evidence>
<feature type="chain" id="PRO_5008125272" evidence="1">
    <location>
        <begin position="22"/>
        <end position="91"/>
    </location>
</feature>
<dbReference type="CDD" id="cd19941">
    <property type="entry name" value="TIL"/>
    <property type="match status" value="1"/>
</dbReference>
<name>A0A182K8B0_9DIPT</name>
<feature type="signal peptide" evidence="1">
    <location>
        <begin position="1"/>
        <end position="21"/>
    </location>
</feature>
<evidence type="ECO:0000313" key="3">
    <source>
        <dbReference type="EnsemblMetazoa" id="ACHR006995-PA"/>
    </source>
</evidence>
<dbReference type="VEuPathDB" id="VectorBase:ACHR006995"/>
<evidence type="ECO:0000256" key="1">
    <source>
        <dbReference type="SAM" id="SignalP"/>
    </source>
</evidence>
<protein>
    <submittedName>
        <fullName evidence="3">TIL domain-containing protein</fullName>
    </submittedName>
</protein>
<dbReference type="AlphaFoldDB" id="A0A182K8B0"/>
<sequence>MKVVGLCLCLLALLGLFVAEGIEECKFGERWRCGSSECEKNCDTLTSTTECTEPCTDGCYCDTGFVRASVGICSHQFVCRYKSRSPRRVYA</sequence>
<proteinExistence type="predicted"/>
<reference evidence="3" key="2">
    <citation type="submission" date="2020-05" db="UniProtKB">
        <authorList>
            <consortium name="EnsemblMetazoa"/>
        </authorList>
    </citation>
    <scope>IDENTIFICATION</scope>
    <source>
        <strain evidence="3">ACHKN1017</strain>
    </source>
</reference>
<dbReference type="Pfam" id="PF01826">
    <property type="entry name" value="TIL"/>
    <property type="match status" value="1"/>
</dbReference>
<dbReference type="EnsemblMetazoa" id="ACHR006995-RA">
    <property type="protein sequence ID" value="ACHR006995-PA"/>
    <property type="gene ID" value="ACHR006995"/>
</dbReference>
<dbReference type="InterPro" id="IPR002919">
    <property type="entry name" value="TIL_dom"/>
</dbReference>
<keyword evidence="1" id="KW-0732">Signal</keyword>
<reference evidence="4" key="1">
    <citation type="submission" date="2013-03" db="EMBL/GenBank/DDBJ databases">
        <title>The Genome Sequence of Anopheles christyi ACHKN1017.</title>
        <authorList>
            <consortium name="The Broad Institute Genomics Platform"/>
            <person name="Neafsey D.E."/>
            <person name="Besansky N."/>
            <person name="Walker B."/>
            <person name="Young S.K."/>
            <person name="Zeng Q."/>
            <person name="Gargeya S."/>
            <person name="Fitzgerald M."/>
            <person name="Haas B."/>
            <person name="Abouelleil A."/>
            <person name="Allen A.W."/>
            <person name="Alvarado L."/>
            <person name="Arachchi H.M."/>
            <person name="Berlin A.M."/>
            <person name="Chapman S.B."/>
            <person name="Gainer-Dewar J."/>
            <person name="Goldberg J."/>
            <person name="Griggs A."/>
            <person name="Gujja S."/>
            <person name="Hansen M."/>
            <person name="Howarth C."/>
            <person name="Imamovic A."/>
            <person name="Ireland A."/>
            <person name="Larimer J."/>
            <person name="McCowan C."/>
            <person name="Murphy C."/>
            <person name="Pearson M."/>
            <person name="Poon T.W."/>
            <person name="Priest M."/>
            <person name="Roberts A."/>
            <person name="Saif S."/>
            <person name="Shea T."/>
            <person name="Sisk P."/>
            <person name="Sykes S."/>
            <person name="Wortman J."/>
            <person name="Nusbaum C."/>
            <person name="Birren B."/>
        </authorList>
    </citation>
    <scope>NUCLEOTIDE SEQUENCE [LARGE SCALE GENOMIC DNA]</scope>
    <source>
        <strain evidence="4">ACHKN1017</strain>
    </source>
</reference>
<organism evidence="3 4">
    <name type="scientific">Anopheles christyi</name>
    <dbReference type="NCBI Taxonomy" id="43041"/>
    <lineage>
        <taxon>Eukaryota</taxon>
        <taxon>Metazoa</taxon>
        <taxon>Ecdysozoa</taxon>
        <taxon>Arthropoda</taxon>
        <taxon>Hexapoda</taxon>
        <taxon>Insecta</taxon>
        <taxon>Pterygota</taxon>
        <taxon>Neoptera</taxon>
        <taxon>Endopterygota</taxon>
        <taxon>Diptera</taxon>
        <taxon>Nematocera</taxon>
        <taxon>Culicoidea</taxon>
        <taxon>Culicidae</taxon>
        <taxon>Anophelinae</taxon>
        <taxon>Anopheles</taxon>
    </lineage>
</organism>
<dbReference type="Gene3D" id="2.10.25.10">
    <property type="entry name" value="Laminin"/>
    <property type="match status" value="1"/>
</dbReference>
<keyword evidence="4" id="KW-1185">Reference proteome</keyword>
<dbReference type="SUPFAM" id="SSF57567">
    <property type="entry name" value="Serine protease inhibitors"/>
    <property type="match status" value="1"/>
</dbReference>
<feature type="domain" description="TIL" evidence="2">
    <location>
        <begin position="25"/>
        <end position="79"/>
    </location>
</feature>
<evidence type="ECO:0000259" key="2">
    <source>
        <dbReference type="Pfam" id="PF01826"/>
    </source>
</evidence>
<dbReference type="Proteomes" id="UP000075881">
    <property type="component" value="Unassembled WGS sequence"/>
</dbReference>
<accession>A0A182K8B0</accession>